<reference evidence="2 3" key="1">
    <citation type="submission" date="2018-05" db="EMBL/GenBank/DDBJ databases">
        <title>Genome sequencing, assembly and analysis of the novel insecticidal bacterium, Chromobacterium phragmitis.</title>
        <authorList>
            <person name="Sparks M.E."/>
            <person name="Blackburn M.B."/>
            <person name="Gundersen-Rindal D.E."/>
        </authorList>
    </citation>
    <scope>NUCLEOTIDE SEQUENCE [LARGE SCALE GENOMIC DNA]</scope>
    <source>
        <strain evidence="2">IIBBL 274-1</strain>
    </source>
</reference>
<evidence type="ECO:0000259" key="1">
    <source>
        <dbReference type="Pfam" id="PF01936"/>
    </source>
</evidence>
<dbReference type="GO" id="GO:0004540">
    <property type="term" value="F:RNA nuclease activity"/>
    <property type="evidence" value="ECO:0007669"/>
    <property type="project" value="InterPro"/>
</dbReference>
<feature type="domain" description="NYN" evidence="1">
    <location>
        <begin position="43"/>
        <end position="195"/>
    </location>
</feature>
<evidence type="ECO:0000313" key="3">
    <source>
        <dbReference type="Proteomes" id="UP000252038"/>
    </source>
</evidence>
<evidence type="ECO:0000313" key="2">
    <source>
        <dbReference type="EMBL" id="AXE35341.1"/>
    </source>
</evidence>
<proteinExistence type="predicted"/>
<dbReference type="CDD" id="cd18724">
    <property type="entry name" value="PIN_LabA-like"/>
    <property type="match status" value="1"/>
</dbReference>
<name>A0A344UJ93_9NEIS</name>
<protein>
    <recommendedName>
        <fullName evidence="1">NYN domain-containing protein</fullName>
    </recommendedName>
</protein>
<sequence length="241" mass="26349">MACGRPALRGCACGSGGPLISTLALITTCDQGENMPHPTKQPVHIFWDNSNIYIPAQEVAANREGVFAAKEIRIHFDHLYQLARAGRPVIRSLCVGSVPPEMDTVWKSLRASGVAVELFERGADSGAEQGVDQCLQVHMLRALADADEPGVAVLLTGDGAGYDSGAGFHADLERMHKRGWGVEVLSWDHSCNRRLKAWAQTNGVFIALDKHFEQVTFRAGIRQERMVSLTHRGRAIPRVTQ</sequence>
<dbReference type="InterPro" id="IPR021139">
    <property type="entry name" value="NYN"/>
</dbReference>
<accession>A0A344UJ93</accession>
<dbReference type="KEGG" id="chrb:DK843_14190"/>
<dbReference type="Gene3D" id="3.40.50.1010">
    <property type="entry name" value="5'-nuclease"/>
    <property type="match status" value="1"/>
</dbReference>
<dbReference type="Proteomes" id="UP000252038">
    <property type="component" value="Chromosome"/>
</dbReference>
<dbReference type="Pfam" id="PF01936">
    <property type="entry name" value="NYN"/>
    <property type="match status" value="1"/>
</dbReference>
<dbReference type="EMBL" id="CP029554">
    <property type="protein sequence ID" value="AXE35341.1"/>
    <property type="molecule type" value="Genomic_DNA"/>
</dbReference>
<dbReference type="AlphaFoldDB" id="A0A344UJ93"/>
<organism evidence="2 3">
    <name type="scientific">Chromobacterium phragmitis</name>
    <dbReference type="NCBI Taxonomy" id="2202141"/>
    <lineage>
        <taxon>Bacteria</taxon>
        <taxon>Pseudomonadati</taxon>
        <taxon>Pseudomonadota</taxon>
        <taxon>Betaproteobacteria</taxon>
        <taxon>Neisseriales</taxon>
        <taxon>Chromobacteriaceae</taxon>
        <taxon>Chromobacterium</taxon>
    </lineage>
</organism>
<gene>
    <name evidence="2" type="ORF">DK843_14190</name>
</gene>